<evidence type="ECO:0000313" key="3">
    <source>
        <dbReference type="Proteomes" id="UP000018888"/>
    </source>
</evidence>
<protein>
    <submittedName>
        <fullName evidence="2">Uncharacterized protein</fullName>
    </submittedName>
</protein>
<keyword evidence="3" id="KW-1185">Reference proteome</keyword>
<comment type="caution">
    <text evidence="2">The sequence shown here is derived from an EMBL/GenBank/DDBJ whole genome shotgun (WGS) entry which is preliminary data.</text>
</comment>
<organism evidence="2 3">
    <name type="scientific">Rhizophagus irregularis (strain DAOM 181602 / DAOM 197198 / MUCL 43194)</name>
    <name type="common">Arbuscular mycorrhizal fungus</name>
    <name type="synonym">Glomus intraradices</name>
    <dbReference type="NCBI Taxonomy" id="747089"/>
    <lineage>
        <taxon>Eukaryota</taxon>
        <taxon>Fungi</taxon>
        <taxon>Fungi incertae sedis</taxon>
        <taxon>Mucoromycota</taxon>
        <taxon>Glomeromycotina</taxon>
        <taxon>Glomeromycetes</taxon>
        <taxon>Glomerales</taxon>
        <taxon>Glomeraceae</taxon>
        <taxon>Rhizophagus</taxon>
    </lineage>
</organism>
<evidence type="ECO:0000313" key="2">
    <source>
        <dbReference type="EMBL" id="POG68891.1"/>
    </source>
</evidence>
<accession>A0A2P4PU20</accession>
<feature type="region of interest" description="Disordered" evidence="1">
    <location>
        <begin position="364"/>
        <end position="406"/>
    </location>
</feature>
<gene>
    <name evidence="2" type="ORF">GLOIN_2v1777707</name>
</gene>
<reference evidence="2 3" key="2">
    <citation type="journal article" date="2018" name="New Phytol.">
        <title>High intraspecific genome diversity in the model arbuscular mycorrhizal symbiont Rhizophagus irregularis.</title>
        <authorList>
            <person name="Chen E.C.H."/>
            <person name="Morin E."/>
            <person name="Beaudet D."/>
            <person name="Noel J."/>
            <person name="Yildirir G."/>
            <person name="Ndikumana S."/>
            <person name="Charron P."/>
            <person name="St-Onge C."/>
            <person name="Giorgi J."/>
            <person name="Kruger M."/>
            <person name="Marton T."/>
            <person name="Ropars J."/>
            <person name="Grigoriev I.V."/>
            <person name="Hainaut M."/>
            <person name="Henrissat B."/>
            <person name="Roux C."/>
            <person name="Martin F."/>
            <person name="Corradi N."/>
        </authorList>
    </citation>
    <scope>NUCLEOTIDE SEQUENCE [LARGE SCALE GENOMIC DNA]</scope>
    <source>
        <strain evidence="2 3">DAOM 197198</strain>
    </source>
</reference>
<feature type="compositionally biased region" description="Acidic residues" evidence="1">
    <location>
        <begin position="388"/>
        <end position="406"/>
    </location>
</feature>
<feature type="compositionally biased region" description="Low complexity" evidence="1">
    <location>
        <begin position="364"/>
        <end position="375"/>
    </location>
</feature>
<dbReference type="AlphaFoldDB" id="A0A2P4PU20"/>
<sequence>MSDTMRTLSYKRLQHSLAFEKYRNSKDSFGCSDSTFEWTSEVQKLQRFVSSAIRVISEEWKKLSFISSEFDSIPADNIPNRFEKFWLWISIQYTAKQYTGATVATFKVLKTEFFITTQLNTLIELSFYLHKLFELTNGFKSLPTDIQVTNAYQIFHNTSVNNNANMNKGQMKELIKLCQLFEAAFAVNRWPDNRKVALAARFLKEAAHDWYEDNKGIINQWHIDYNANNFDIQFIAYFATAARMNQWTRELQNIKQRDNESPFLVGQVVIGNANTLEVTITRAKLVKLNVNTTLLTTTLATTSTTEPISTTTTTVKPTPQVDEMEALTKQMQQLALNYANLSSVLMMWKCETYFQNCQMGRNTNNRNGNNNNNNRPHQRAPITPINYADDEAEIYYDEYEDEYKEE</sequence>
<reference evidence="2 3" key="1">
    <citation type="journal article" date="2013" name="Proc. Natl. Acad. Sci. U.S.A.">
        <title>Genome of an arbuscular mycorrhizal fungus provides insight into the oldest plant symbiosis.</title>
        <authorList>
            <person name="Tisserant E."/>
            <person name="Malbreil M."/>
            <person name="Kuo A."/>
            <person name="Kohler A."/>
            <person name="Symeonidi A."/>
            <person name="Balestrini R."/>
            <person name="Charron P."/>
            <person name="Duensing N."/>
            <person name="Frei Dit Frey N."/>
            <person name="Gianinazzi-Pearson V."/>
            <person name="Gilbert L.B."/>
            <person name="Handa Y."/>
            <person name="Herr J.R."/>
            <person name="Hijri M."/>
            <person name="Koul R."/>
            <person name="Kawaguchi M."/>
            <person name="Krajinski F."/>
            <person name="Lammers P.J."/>
            <person name="Masclaux F.G."/>
            <person name="Murat C."/>
            <person name="Morin E."/>
            <person name="Ndikumana S."/>
            <person name="Pagni M."/>
            <person name="Petitpierre D."/>
            <person name="Requena N."/>
            <person name="Rosikiewicz P."/>
            <person name="Riley R."/>
            <person name="Saito K."/>
            <person name="San Clemente H."/>
            <person name="Shapiro H."/>
            <person name="van Tuinen D."/>
            <person name="Becard G."/>
            <person name="Bonfante P."/>
            <person name="Paszkowski U."/>
            <person name="Shachar-Hill Y.Y."/>
            <person name="Tuskan G.A."/>
            <person name="Young P.W."/>
            <person name="Sanders I.R."/>
            <person name="Henrissat B."/>
            <person name="Rensing S.A."/>
            <person name="Grigoriev I.V."/>
            <person name="Corradi N."/>
            <person name="Roux C."/>
            <person name="Martin F."/>
        </authorList>
    </citation>
    <scope>NUCLEOTIDE SEQUENCE [LARGE SCALE GENOMIC DNA]</scope>
    <source>
        <strain evidence="2 3">DAOM 197198</strain>
    </source>
</reference>
<name>A0A2P4PU20_RHIID</name>
<dbReference type="EMBL" id="AUPC02000145">
    <property type="protein sequence ID" value="POG68891.1"/>
    <property type="molecule type" value="Genomic_DNA"/>
</dbReference>
<dbReference type="VEuPathDB" id="FungiDB:RhiirFUN_010518"/>
<dbReference type="Proteomes" id="UP000018888">
    <property type="component" value="Unassembled WGS sequence"/>
</dbReference>
<evidence type="ECO:0000256" key="1">
    <source>
        <dbReference type="SAM" id="MobiDB-lite"/>
    </source>
</evidence>
<proteinExistence type="predicted"/>